<keyword evidence="3" id="KW-1185">Reference proteome</keyword>
<accession>A0A2G9G1C3</accession>
<protein>
    <recommendedName>
        <fullName evidence="4">Maternal effect embryo arrest 59</fullName>
    </recommendedName>
</protein>
<dbReference type="OrthoDB" id="1918800at2759"/>
<dbReference type="EMBL" id="NKXS01008154">
    <property type="protein sequence ID" value="PIM98699.1"/>
    <property type="molecule type" value="Genomic_DNA"/>
</dbReference>
<dbReference type="STRING" id="429701.A0A2G9G1C3"/>
<feature type="region of interest" description="Disordered" evidence="1">
    <location>
        <begin position="1"/>
        <end position="50"/>
    </location>
</feature>
<dbReference type="PANTHER" id="PTHR34686">
    <property type="entry name" value="MATERNAL EFFECT EMBRYO ARREST PROTEIN"/>
    <property type="match status" value="1"/>
</dbReference>
<evidence type="ECO:0008006" key="4">
    <source>
        <dbReference type="Google" id="ProtNLM"/>
    </source>
</evidence>
<dbReference type="PANTHER" id="PTHR34686:SF5">
    <property type="entry name" value="OS05G0451300 PROTEIN"/>
    <property type="match status" value="1"/>
</dbReference>
<evidence type="ECO:0000313" key="2">
    <source>
        <dbReference type="EMBL" id="PIM98699.1"/>
    </source>
</evidence>
<evidence type="ECO:0000256" key="1">
    <source>
        <dbReference type="SAM" id="MobiDB-lite"/>
    </source>
</evidence>
<name>A0A2G9G1C3_9LAMI</name>
<comment type="caution">
    <text evidence="2">The sequence shown here is derived from an EMBL/GenBank/DDBJ whole genome shotgun (WGS) entry which is preliminary data.</text>
</comment>
<proteinExistence type="predicted"/>
<gene>
    <name evidence="2" type="ORF">CDL12_28819</name>
</gene>
<evidence type="ECO:0000313" key="3">
    <source>
        <dbReference type="Proteomes" id="UP000231279"/>
    </source>
</evidence>
<feature type="region of interest" description="Disordered" evidence="1">
    <location>
        <begin position="133"/>
        <end position="164"/>
    </location>
</feature>
<sequence>MDSTRPNRSDVHLNGEEAAKVEEATRHYFDDLAPKRHTKPQRSEHSSAYVDTLSSTGHVIPEYEQFQHLEKEDIQKLVYSGNKVAEEFMETEYYRDLSGIDKQHHTTGTGFIKVDNKNGEGFSLAPDSASECHPSCKGNPATNEWTPAANDKVDFISGKPKRSG</sequence>
<organism evidence="2 3">
    <name type="scientific">Handroanthus impetiginosus</name>
    <dbReference type="NCBI Taxonomy" id="429701"/>
    <lineage>
        <taxon>Eukaryota</taxon>
        <taxon>Viridiplantae</taxon>
        <taxon>Streptophyta</taxon>
        <taxon>Embryophyta</taxon>
        <taxon>Tracheophyta</taxon>
        <taxon>Spermatophyta</taxon>
        <taxon>Magnoliopsida</taxon>
        <taxon>eudicotyledons</taxon>
        <taxon>Gunneridae</taxon>
        <taxon>Pentapetalae</taxon>
        <taxon>asterids</taxon>
        <taxon>lamiids</taxon>
        <taxon>Lamiales</taxon>
        <taxon>Bignoniaceae</taxon>
        <taxon>Crescentiina</taxon>
        <taxon>Tabebuia alliance</taxon>
        <taxon>Handroanthus</taxon>
    </lineage>
</organism>
<reference evidence="3" key="1">
    <citation type="journal article" date="2018" name="Gigascience">
        <title>Genome assembly of the Pink Ipe (Handroanthus impetiginosus, Bignoniaceae), a highly valued, ecologically keystone Neotropical timber forest tree.</title>
        <authorList>
            <person name="Silva-Junior O.B."/>
            <person name="Grattapaglia D."/>
            <person name="Novaes E."/>
            <person name="Collevatti R.G."/>
        </authorList>
    </citation>
    <scope>NUCLEOTIDE SEQUENCE [LARGE SCALE GENOMIC DNA]</scope>
    <source>
        <strain evidence="3">cv. UFG-1</strain>
    </source>
</reference>
<feature type="compositionally biased region" description="Basic and acidic residues" evidence="1">
    <location>
        <begin position="1"/>
        <end position="34"/>
    </location>
</feature>
<dbReference type="Proteomes" id="UP000231279">
    <property type="component" value="Unassembled WGS sequence"/>
</dbReference>
<dbReference type="AlphaFoldDB" id="A0A2G9G1C3"/>